<evidence type="ECO:0000256" key="4">
    <source>
        <dbReference type="ARBA" id="ARBA00022574"/>
    </source>
</evidence>
<dbReference type="GO" id="GO:0000932">
    <property type="term" value="C:P-body"/>
    <property type="evidence" value="ECO:0007669"/>
    <property type="project" value="TreeGrafter"/>
</dbReference>
<dbReference type="eggNOG" id="KOG1275">
    <property type="taxonomic scope" value="Eukaryota"/>
</dbReference>
<dbReference type="Pfam" id="PF13423">
    <property type="entry name" value="UCH_1"/>
    <property type="match status" value="2"/>
</dbReference>
<proteinExistence type="predicted"/>
<dbReference type="GO" id="GO:0006397">
    <property type="term" value="P:mRNA processing"/>
    <property type="evidence" value="ECO:0007669"/>
    <property type="project" value="UniProtKB-KW"/>
</dbReference>
<dbReference type="InterPro" id="IPR038765">
    <property type="entry name" value="Papain-like_cys_pep_sf"/>
</dbReference>
<organism evidence="13">
    <name type="scientific">Candida tenuis (strain ATCC 10573 / BCRC 21748 / CBS 615 / JCM 9827 / NBRC 10315 / NRRL Y-1498 / VKM Y-70)</name>
    <name type="common">Yeast</name>
    <name type="synonym">Yamadazyma tenuis</name>
    <dbReference type="NCBI Taxonomy" id="590646"/>
    <lineage>
        <taxon>Eukaryota</taxon>
        <taxon>Fungi</taxon>
        <taxon>Dikarya</taxon>
        <taxon>Ascomycota</taxon>
        <taxon>Saccharomycotina</taxon>
        <taxon>Pichiomycetes</taxon>
        <taxon>Debaryomycetaceae</taxon>
        <taxon>Yamadazyma</taxon>
    </lineage>
</organism>
<keyword evidence="3" id="KW-0963">Cytoplasm</keyword>
<comment type="catalytic activity">
    <reaction evidence="1">
        <text>Exonucleolytic cleavage of poly(A) to 5'-AMP.</text>
        <dbReference type="EC" id="3.1.13.4"/>
    </reaction>
</comment>
<dbReference type="PANTHER" id="PTHR15728:SF0">
    <property type="entry name" value="PAN2-PAN3 DEADENYLATION COMPLEX CATALYTIC SUBUNIT PAN2"/>
    <property type="match status" value="1"/>
</dbReference>
<dbReference type="SUPFAM" id="SSF50978">
    <property type="entry name" value="WD40 repeat-like"/>
    <property type="match status" value="1"/>
</dbReference>
<dbReference type="InterPro" id="IPR048841">
    <property type="entry name" value="PAN2_N"/>
</dbReference>
<keyword evidence="4" id="KW-0853">WD repeat</keyword>
<dbReference type="Gene3D" id="3.90.70.10">
    <property type="entry name" value="Cysteine proteinases"/>
    <property type="match status" value="2"/>
</dbReference>
<dbReference type="Gene3D" id="3.30.420.10">
    <property type="entry name" value="Ribonuclease H-like superfamily/Ribonuclease H"/>
    <property type="match status" value="1"/>
</dbReference>
<dbReference type="InterPro" id="IPR050785">
    <property type="entry name" value="PAN2-PAN3_catalytic_subunit"/>
</dbReference>
<dbReference type="STRING" id="590646.G3BA78"/>
<dbReference type="FunFam" id="3.30.420.10:FF:000028">
    <property type="entry name" value="PAN2-PAN3 deadenylation complex catalytic subunit PAN2"/>
    <property type="match status" value="1"/>
</dbReference>
<keyword evidence="6" id="KW-0540">Nuclease</keyword>
<dbReference type="PANTHER" id="PTHR15728">
    <property type="entry name" value="DEADENYLATION COMPLEX CATALYTIC SUBUNIT PAN2"/>
    <property type="match status" value="1"/>
</dbReference>
<evidence type="ECO:0000256" key="3">
    <source>
        <dbReference type="ARBA" id="ARBA00022490"/>
    </source>
</evidence>
<sequence length="1009" mass="115646">MEGWSEILRVTLNTPISSVEFDSHSNLLWAGDNDGYVGGYTPVSNGFGDQISLYPYTKFKSSLGSEAVSHIATGSNKVYSLSLNNININNKRGVPLGSINSHLNPHYSGFNCMALNDLNNELIVNKTHGLFKINLLDPKVYEDLGFNENLSFINHSSKFLTLGKMDGSVNLFDPQTKKVIKEFLGHNNGLSDMDINGNYLVTSGYSLRHNSFFVDPLVNLYDLRMMKLLAPIPFPFGPSFVKFHPKLPNLVLIGSKSGNLQFLDIFDQSKFQLYQVDLINSSNYISNLKMSNNGEFISFNDSFNNLILWSFNDSKRFVNFPMELEGSSNIEDPSRNIPIDKHDIPLNIVGMPYYKDLLLSNYGSNLIFTKELSKLPLTYDPDVPYLKFMENKFDSNFNKYYPLKKSSDSSKIPFISDSTSKFDDSVFTKIPNCYAKLLIKYSKFGIEDFNFELFNKTSYSGLENNLDNSYLNSILQVYKYQPNFQNLVLKNLFNEWLPNDAVTIIENKNFKGSSLLNELGYLFDMLNKSKGKNVKISNFSEFLNTLAPPDLLNCDDLKSVNSQSLKNKILKFNSFFLAKLLDDFHRQSSFWKDFGSLILIKCLVGDQVSVFPNINLFPMHNTDLSIVEYLNYTMTNIVELPKVLSINVNLNNRDFRQLSPGWLSQHIYTTKNQNFFTFSKSPNNSGTYKLLGYVAEINNGPETSIGNHNLISFVNIGDKWYLFNDFLVREIEEEEVLNFQQNNKKPLVIVYQDIQCDSLYTVSEQDYPHIDDSILYRDHFALTIREDYIKQYKLLTKSNAPQPGSLIAIDAEFVILEDEKVEISSNGFKNLIQPKKMSLARISVIDQDEIPFIDDYIIHTQPIKDYITSFSGIEPGDLDPINSTKNLVTLQTSYRRLWLLLNLSCVFVGHGLQNDFRTINIHVPKNQIRDTSELYFLSEFRRRLSLKFLSYAVLGKKVQVGNHDSIEDAKFALKLFKKYLELQKSHELERILDNVYLEGQRTNFRVPDA</sequence>
<comment type="subcellular location">
    <subcellularLocation>
        <location evidence="2">Cytoplasm</location>
    </subcellularLocation>
</comment>
<keyword evidence="13" id="KW-1185">Reference proteome</keyword>
<feature type="domain" description="USP" evidence="11">
    <location>
        <begin position="460"/>
        <end position="754"/>
    </location>
</feature>
<dbReference type="SUPFAM" id="SSF53098">
    <property type="entry name" value="Ribonuclease H-like"/>
    <property type="match status" value="1"/>
</dbReference>
<dbReference type="InterPro" id="IPR028889">
    <property type="entry name" value="USP"/>
</dbReference>
<keyword evidence="10" id="KW-0269">Exonuclease</keyword>
<dbReference type="InterPro" id="IPR015943">
    <property type="entry name" value="WD40/YVTN_repeat-like_dom_sf"/>
</dbReference>
<dbReference type="Proteomes" id="UP000000707">
    <property type="component" value="Unassembled WGS sequence"/>
</dbReference>
<gene>
    <name evidence="12" type="ORF">CANTEDRAFT_109443</name>
</gene>
<dbReference type="SMART" id="SM00479">
    <property type="entry name" value="EXOIII"/>
    <property type="match status" value="1"/>
</dbReference>
<dbReference type="GeneID" id="18246111"/>
<dbReference type="InterPro" id="IPR012337">
    <property type="entry name" value="RNaseH-like_sf"/>
</dbReference>
<dbReference type="SUPFAM" id="SSF54001">
    <property type="entry name" value="Cysteine proteinases"/>
    <property type="match status" value="1"/>
</dbReference>
<evidence type="ECO:0000256" key="2">
    <source>
        <dbReference type="ARBA" id="ARBA00004496"/>
    </source>
</evidence>
<dbReference type="GO" id="GO:0003676">
    <property type="term" value="F:nucleic acid binding"/>
    <property type="evidence" value="ECO:0007669"/>
    <property type="project" value="InterPro"/>
</dbReference>
<dbReference type="GO" id="GO:0046872">
    <property type="term" value="F:metal ion binding"/>
    <property type="evidence" value="ECO:0007669"/>
    <property type="project" value="UniProtKB-KW"/>
</dbReference>
<evidence type="ECO:0000256" key="8">
    <source>
        <dbReference type="ARBA" id="ARBA00022737"/>
    </source>
</evidence>
<evidence type="ECO:0000259" key="11">
    <source>
        <dbReference type="PROSITE" id="PS50235"/>
    </source>
</evidence>
<dbReference type="HOGENOM" id="CLU_002369_1_0_1"/>
<dbReference type="Pfam" id="PF20770">
    <property type="entry name" value="PAN2_N"/>
    <property type="match status" value="1"/>
</dbReference>
<dbReference type="GO" id="GO:0004535">
    <property type="term" value="F:poly(A)-specific ribonuclease activity"/>
    <property type="evidence" value="ECO:0007669"/>
    <property type="project" value="UniProtKB-EC"/>
</dbReference>
<evidence type="ECO:0000256" key="1">
    <source>
        <dbReference type="ARBA" id="ARBA00001663"/>
    </source>
</evidence>
<dbReference type="OrthoDB" id="16516at2759"/>
<evidence type="ECO:0000256" key="9">
    <source>
        <dbReference type="ARBA" id="ARBA00022801"/>
    </source>
</evidence>
<evidence type="ECO:0000256" key="5">
    <source>
        <dbReference type="ARBA" id="ARBA00022664"/>
    </source>
</evidence>
<dbReference type="GO" id="GO:0000289">
    <property type="term" value="P:nuclear-transcribed mRNA poly(A) tail shortening"/>
    <property type="evidence" value="ECO:0007669"/>
    <property type="project" value="TreeGrafter"/>
</dbReference>
<accession>G3BA78</accession>
<keyword evidence="7" id="KW-0479">Metal-binding</keyword>
<dbReference type="Pfam" id="PF00929">
    <property type="entry name" value="RNase_T"/>
    <property type="match status" value="1"/>
</dbReference>
<dbReference type="Gene3D" id="2.130.10.10">
    <property type="entry name" value="YVTN repeat-like/Quinoprotein amine dehydrogenase"/>
    <property type="match status" value="1"/>
</dbReference>
<evidence type="ECO:0000256" key="7">
    <source>
        <dbReference type="ARBA" id="ARBA00022723"/>
    </source>
</evidence>
<dbReference type="CDD" id="cd06143">
    <property type="entry name" value="PAN2_exo"/>
    <property type="match status" value="1"/>
</dbReference>
<dbReference type="GO" id="GO:0031251">
    <property type="term" value="C:PAN complex"/>
    <property type="evidence" value="ECO:0007669"/>
    <property type="project" value="TreeGrafter"/>
</dbReference>
<dbReference type="InterPro" id="IPR028881">
    <property type="entry name" value="PAN2_UCH_dom"/>
</dbReference>
<protein>
    <recommendedName>
        <fullName evidence="11">USP domain-containing protein</fullName>
    </recommendedName>
</protein>
<dbReference type="InterPro" id="IPR036397">
    <property type="entry name" value="RNaseH_sf"/>
</dbReference>
<dbReference type="InterPro" id="IPR036322">
    <property type="entry name" value="WD40_repeat_dom_sf"/>
</dbReference>
<evidence type="ECO:0000256" key="6">
    <source>
        <dbReference type="ARBA" id="ARBA00022722"/>
    </source>
</evidence>
<dbReference type="KEGG" id="cten:18246111"/>
<keyword evidence="5" id="KW-0507">mRNA processing</keyword>
<dbReference type="InterPro" id="IPR013520">
    <property type="entry name" value="Ribonucl_H"/>
</dbReference>
<dbReference type="AlphaFoldDB" id="G3BA78"/>
<keyword evidence="9" id="KW-0378">Hydrolase</keyword>
<evidence type="ECO:0000313" key="13">
    <source>
        <dbReference type="Proteomes" id="UP000000707"/>
    </source>
</evidence>
<evidence type="ECO:0000313" key="12">
    <source>
        <dbReference type="EMBL" id="EGV61379.1"/>
    </source>
</evidence>
<dbReference type="EMBL" id="GL996527">
    <property type="protein sequence ID" value="EGV61379.1"/>
    <property type="molecule type" value="Genomic_DNA"/>
</dbReference>
<name>G3BA78_CANTC</name>
<evidence type="ECO:0000256" key="10">
    <source>
        <dbReference type="ARBA" id="ARBA00022839"/>
    </source>
</evidence>
<dbReference type="PROSITE" id="PS50235">
    <property type="entry name" value="USP_3"/>
    <property type="match status" value="1"/>
</dbReference>
<keyword evidence="8" id="KW-0677">Repeat</keyword>
<reference evidence="12 13" key="1">
    <citation type="journal article" date="2011" name="Proc. Natl. Acad. Sci. U.S.A.">
        <title>Comparative genomics of xylose-fermenting fungi for enhanced biofuel production.</title>
        <authorList>
            <person name="Wohlbach D.J."/>
            <person name="Kuo A."/>
            <person name="Sato T.K."/>
            <person name="Potts K.M."/>
            <person name="Salamov A.A."/>
            <person name="LaButti K.M."/>
            <person name="Sun H."/>
            <person name="Clum A."/>
            <person name="Pangilinan J.L."/>
            <person name="Lindquist E.A."/>
            <person name="Lucas S."/>
            <person name="Lapidus A."/>
            <person name="Jin M."/>
            <person name="Gunawan C."/>
            <person name="Balan V."/>
            <person name="Dale B.E."/>
            <person name="Jeffries T.W."/>
            <person name="Zinkel R."/>
            <person name="Barry K.W."/>
            <person name="Grigoriev I.V."/>
            <person name="Gasch A.P."/>
        </authorList>
    </citation>
    <scope>NUCLEOTIDE SEQUENCE [LARGE SCALE GENOMIC DNA]</scope>
    <source>
        <strain evidence="13">ATCC 10573 / BCRC 21748 / CBS 615 / JCM 9827 / NBRC 10315 / NRRL Y-1498 / VKM Y-70</strain>
    </source>
</reference>